<protein>
    <recommendedName>
        <fullName evidence="6">Pre-rRNA-processing protein</fullName>
    </recommendedName>
</protein>
<dbReference type="Pfam" id="PF12333">
    <property type="entry name" value="Ipi1_N"/>
    <property type="match status" value="1"/>
</dbReference>
<dbReference type="EMBL" id="HG937694">
    <property type="protein sequence ID" value="CDP38017.1"/>
    <property type="molecule type" value="Genomic_DNA"/>
</dbReference>
<dbReference type="PANTHER" id="PTHR16056:SF2">
    <property type="entry name" value="TESTIS-EXPRESSED PROTEIN 10"/>
    <property type="match status" value="1"/>
</dbReference>
<keyword evidence="6" id="KW-0698">rRNA processing</keyword>
<evidence type="ECO:0000256" key="1">
    <source>
        <dbReference type="ARBA" id="ARBA00002355"/>
    </source>
</evidence>
<keyword evidence="5 6" id="KW-0539">Nucleus</keyword>
<dbReference type="InterPro" id="IPR024679">
    <property type="entry name" value="Ipi1_N"/>
</dbReference>
<comment type="similarity">
    <text evidence="3 6">Belongs to the IPI1/TEX10 family.</text>
</comment>
<dbReference type="InterPro" id="IPR016024">
    <property type="entry name" value="ARM-type_fold"/>
</dbReference>
<dbReference type="GO" id="GO:0006364">
    <property type="term" value="P:rRNA processing"/>
    <property type="evidence" value="ECO:0007669"/>
    <property type="project" value="UniProtKB-UniRule"/>
</dbReference>
<reference evidence="9" key="1">
    <citation type="submission" date="2014-02" db="EMBL/GenBank/DDBJ databases">
        <authorList>
            <person name="Genoscope - CEA"/>
        </authorList>
    </citation>
    <scope>NUCLEOTIDE SEQUENCE</scope>
    <source>
        <strain evidence="9">LS3</strain>
    </source>
</reference>
<dbReference type="PANTHER" id="PTHR16056">
    <property type="entry name" value="REGULATOR OF MICROTUBULE DYNAMICS PROTEIN"/>
    <property type="match status" value="1"/>
</dbReference>
<comment type="subunit">
    <text evidence="4">Component of the RIX1 complex, composed of IPI1, RIX1/IPI2 and IPI3 in a 1:2:2 stoichiometry. The complex interacts (via RIX1) with MDN1 (via its hexameric AAA ATPase ring) and the pre-60S ribosome particles.</text>
</comment>
<comment type="function">
    <text evidence="1 6">Component of the RIX1 complex required for processing of ITS2 sequences from 35S pre-rRNA.</text>
</comment>
<dbReference type="Gene3D" id="1.25.10.10">
    <property type="entry name" value="Leucine-rich Repeat Variant"/>
    <property type="match status" value="1"/>
</dbReference>
<name>A0A060TGP2_BLAAD</name>
<evidence type="ECO:0000313" key="9">
    <source>
        <dbReference type="EMBL" id="CDP38017.1"/>
    </source>
</evidence>
<evidence type="ECO:0000256" key="6">
    <source>
        <dbReference type="RuleBase" id="RU368021"/>
    </source>
</evidence>
<keyword evidence="6" id="KW-0690">Ribosome biogenesis</keyword>
<evidence type="ECO:0000256" key="4">
    <source>
        <dbReference type="ARBA" id="ARBA00011141"/>
    </source>
</evidence>
<feature type="region of interest" description="Disordered" evidence="7">
    <location>
        <begin position="1"/>
        <end position="26"/>
    </location>
</feature>
<evidence type="ECO:0000256" key="3">
    <source>
        <dbReference type="ARBA" id="ARBA00006427"/>
    </source>
</evidence>
<evidence type="ECO:0000256" key="5">
    <source>
        <dbReference type="ARBA" id="ARBA00023242"/>
    </source>
</evidence>
<evidence type="ECO:0000256" key="2">
    <source>
        <dbReference type="ARBA" id="ARBA00004123"/>
    </source>
</evidence>
<organism evidence="9">
    <name type="scientific">Blastobotrys adeninivorans</name>
    <name type="common">Yeast</name>
    <name type="synonym">Arxula adeninivorans</name>
    <dbReference type="NCBI Taxonomy" id="409370"/>
    <lineage>
        <taxon>Eukaryota</taxon>
        <taxon>Fungi</taxon>
        <taxon>Dikarya</taxon>
        <taxon>Ascomycota</taxon>
        <taxon>Saccharomycotina</taxon>
        <taxon>Dipodascomycetes</taxon>
        <taxon>Dipodascales</taxon>
        <taxon>Trichomonascaceae</taxon>
        <taxon>Blastobotrys</taxon>
    </lineage>
</organism>
<dbReference type="PhylomeDB" id="A0A060TGP2"/>
<dbReference type="InterPro" id="IPR011989">
    <property type="entry name" value="ARM-like"/>
</dbReference>
<evidence type="ECO:0000256" key="7">
    <source>
        <dbReference type="SAM" id="MobiDB-lite"/>
    </source>
</evidence>
<accession>A0A060TGP2</accession>
<evidence type="ECO:0000259" key="8">
    <source>
        <dbReference type="Pfam" id="PF12333"/>
    </source>
</evidence>
<sequence length="312" mass="34326">MVSKKQKEKRKDFQKTKLKVGKSAKPASQTNTSFVAKAIHVPSQLSSFSYDKDLEKFYSLCRHHSSATRKEALVNIQTLCSTRSIRVTSALVTAISPLIVDLSKSVRDTVLELLKSLDASELSSHISHMMLYVHSAMTHLDSDVRGQSTEFLSFMLDINSDEVCRLAFSKTLSCFFPLLGWDVDTGDQTHNRLAATAATVSFAKGKAQLAHIQCLDKFLRAGLNSDSGDNGSIFHPDSSKHLISAIPNPYVSLHLFGEQGESSTEHVDQRIELVTAFSNTLDRGLNETTKQGGQVGRLAGNVIRFIHDSINA</sequence>
<dbReference type="GO" id="GO:0005634">
    <property type="term" value="C:nucleus"/>
    <property type="evidence" value="ECO:0007669"/>
    <property type="project" value="UniProtKB-SubCell"/>
</dbReference>
<proteinExistence type="inferred from homology"/>
<feature type="domain" description="Pre-rRNA-processing protein Ipi1 N-terminal" evidence="8">
    <location>
        <begin position="121"/>
        <end position="219"/>
    </location>
</feature>
<comment type="subcellular location">
    <subcellularLocation>
        <location evidence="2 6">Nucleus</location>
    </subcellularLocation>
</comment>
<dbReference type="GO" id="GO:0120330">
    <property type="term" value="C:rixosome complex"/>
    <property type="evidence" value="ECO:0007669"/>
    <property type="project" value="UniProtKB-UniRule"/>
</dbReference>
<gene>
    <name evidence="9" type="ORF">GNLVRS02_ARAD1D24926g</name>
</gene>
<dbReference type="AlphaFoldDB" id="A0A060TGP2"/>
<reference evidence="9" key="2">
    <citation type="submission" date="2014-06" db="EMBL/GenBank/DDBJ databases">
        <title>The complete genome of Blastobotrys (Arxula) adeninivorans LS3 - a yeast of biotechnological interest.</title>
        <authorList>
            <person name="Kunze G."/>
            <person name="Gaillardin C."/>
            <person name="Czernicka M."/>
            <person name="Durrens P."/>
            <person name="Martin T."/>
            <person name="Boer E."/>
            <person name="Gabaldon T."/>
            <person name="Cruz J."/>
            <person name="Talla E."/>
            <person name="Marck C."/>
            <person name="Goffeau A."/>
            <person name="Barbe V."/>
            <person name="Baret P."/>
            <person name="Baronian K."/>
            <person name="Beier S."/>
            <person name="Bleykasten C."/>
            <person name="Bode R."/>
            <person name="Casaregola S."/>
            <person name="Despons L."/>
            <person name="Fairhead C."/>
            <person name="Giersberg M."/>
            <person name="Gierski P."/>
            <person name="Hahnel U."/>
            <person name="Hartmann A."/>
            <person name="Jankowska D."/>
            <person name="Jubin C."/>
            <person name="Jung P."/>
            <person name="Lafontaine I."/>
            <person name="Leh-Louis V."/>
            <person name="Lemaire M."/>
            <person name="Marcet-Houben M."/>
            <person name="Mascher M."/>
            <person name="Morel G."/>
            <person name="Richard G.-F."/>
            <person name="Riechen J."/>
            <person name="Sacerdot C."/>
            <person name="Sarkar A."/>
            <person name="Savel G."/>
            <person name="Schacherer J."/>
            <person name="Sherman D."/>
            <person name="Straub M.-L."/>
            <person name="Stein N."/>
            <person name="Thierry A."/>
            <person name="Trautwein-Schult A."/>
            <person name="Westhof E."/>
            <person name="Worch S."/>
            <person name="Dujon B."/>
            <person name="Souciet J.-L."/>
            <person name="Wincker P."/>
            <person name="Scholz U."/>
            <person name="Neuveglise N."/>
        </authorList>
    </citation>
    <scope>NUCLEOTIDE SEQUENCE</scope>
    <source>
        <strain evidence="9">LS3</strain>
    </source>
</reference>
<dbReference type="SUPFAM" id="SSF48371">
    <property type="entry name" value="ARM repeat"/>
    <property type="match status" value="1"/>
</dbReference>